<keyword evidence="1" id="KW-1133">Transmembrane helix</keyword>
<dbReference type="EMBL" id="JAUSUD010000017">
    <property type="protein sequence ID" value="MDQ0232101.1"/>
    <property type="molecule type" value="Genomic_DNA"/>
</dbReference>
<keyword evidence="1" id="KW-0472">Membrane</keyword>
<dbReference type="Pfam" id="PF19754">
    <property type="entry name" value="DUF6241"/>
    <property type="match status" value="1"/>
</dbReference>
<evidence type="ECO:0000313" key="3">
    <source>
        <dbReference type="Proteomes" id="UP001234495"/>
    </source>
</evidence>
<name>A0ABT9ZK04_9BACI</name>
<dbReference type="RefSeq" id="WP_307344110.1">
    <property type="nucleotide sequence ID" value="NZ_JAUSUD010000017.1"/>
</dbReference>
<keyword evidence="3" id="KW-1185">Reference proteome</keyword>
<sequence>MKKILIIIGSSIIVAGAIFYFTFTGLSEKPTSPKKAATMTVEETNTGKAVEIEEVNKKPVEEEFPLDMEEYRIKDAIHGMSHQKIKADKKWGFIPLTSDRVSRLLEIVEANKANYKHSTVYLEILNRWAKKDFSRVDKDHNEIWELQNGTIGRATGILSSEEEMEFIQKYYNVDQ</sequence>
<protein>
    <submittedName>
        <fullName evidence="2">Uncharacterized protein</fullName>
    </submittedName>
</protein>
<organism evidence="2 3">
    <name type="scientific">Metabacillus malikii</name>
    <dbReference type="NCBI Taxonomy" id="1504265"/>
    <lineage>
        <taxon>Bacteria</taxon>
        <taxon>Bacillati</taxon>
        <taxon>Bacillota</taxon>
        <taxon>Bacilli</taxon>
        <taxon>Bacillales</taxon>
        <taxon>Bacillaceae</taxon>
        <taxon>Metabacillus</taxon>
    </lineage>
</organism>
<feature type="transmembrane region" description="Helical" evidence="1">
    <location>
        <begin position="6"/>
        <end position="26"/>
    </location>
</feature>
<evidence type="ECO:0000313" key="2">
    <source>
        <dbReference type="EMBL" id="MDQ0232101.1"/>
    </source>
</evidence>
<accession>A0ABT9ZK04</accession>
<gene>
    <name evidence="2" type="ORF">J2S19_003386</name>
</gene>
<comment type="caution">
    <text evidence="2">The sequence shown here is derived from an EMBL/GenBank/DDBJ whole genome shotgun (WGS) entry which is preliminary data.</text>
</comment>
<reference evidence="2 3" key="1">
    <citation type="submission" date="2023-07" db="EMBL/GenBank/DDBJ databases">
        <title>Genomic Encyclopedia of Type Strains, Phase IV (KMG-IV): sequencing the most valuable type-strain genomes for metagenomic binning, comparative biology and taxonomic classification.</title>
        <authorList>
            <person name="Goeker M."/>
        </authorList>
    </citation>
    <scope>NUCLEOTIDE SEQUENCE [LARGE SCALE GENOMIC DNA]</scope>
    <source>
        <strain evidence="2 3">DSM 29005</strain>
    </source>
</reference>
<dbReference type="InterPro" id="IPR046208">
    <property type="entry name" value="DUF6241"/>
</dbReference>
<evidence type="ECO:0000256" key="1">
    <source>
        <dbReference type="SAM" id="Phobius"/>
    </source>
</evidence>
<dbReference type="Proteomes" id="UP001234495">
    <property type="component" value="Unassembled WGS sequence"/>
</dbReference>
<proteinExistence type="predicted"/>
<keyword evidence="1" id="KW-0812">Transmembrane</keyword>